<keyword evidence="3" id="KW-1185">Reference proteome</keyword>
<name>A0A9P6UQ49_9FUNG</name>
<feature type="signal peptide" evidence="1">
    <location>
        <begin position="1"/>
        <end position="23"/>
    </location>
</feature>
<feature type="chain" id="PRO_5040400131" evidence="1">
    <location>
        <begin position="24"/>
        <end position="184"/>
    </location>
</feature>
<evidence type="ECO:0000256" key="1">
    <source>
        <dbReference type="SAM" id="SignalP"/>
    </source>
</evidence>
<sequence>MAPITRVFSLLAALAYTTTCIAAVWTTNPVAGEHTQIRWELTEPKDAHSKASIYIVGGDSTAFTRLKFLGNVTLSHSSLKLTVPNVSCESTCAIEYRILNGTGDYYSHSFTILPASHPHATAGSPVDNSVTGLKGPITQVQSTAKGAQSQSGIAQVKSNANIHRAGPVAIVVGAVATTVMTLFF</sequence>
<comment type="caution">
    <text evidence="2">The sequence shown here is derived from an EMBL/GenBank/DDBJ whole genome shotgun (WGS) entry which is preliminary data.</text>
</comment>
<dbReference type="EMBL" id="JAAAIP010000613">
    <property type="protein sequence ID" value="KAG0314427.1"/>
    <property type="molecule type" value="Genomic_DNA"/>
</dbReference>
<dbReference type="AlphaFoldDB" id="A0A9P6UQ49"/>
<reference evidence="2" key="1">
    <citation type="journal article" date="2020" name="Fungal Divers.">
        <title>Resolving the Mortierellaceae phylogeny through synthesis of multi-gene phylogenetics and phylogenomics.</title>
        <authorList>
            <person name="Vandepol N."/>
            <person name="Liber J."/>
            <person name="Desiro A."/>
            <person name="Na H."/>
            <person name="Kennedy M."/>
            <person name="Barry K."/>
            <person name="Grigoriev I.V."/>
            <person name="Miller A.N."/>
            <person name="O'Donnell K."/>
            <person name="Stajich J.E."/>
            <person name="Bonito G."/>
        </authorList>
    </citation>
    <scope>NUCLEOTIDE SEQUENCE</scope>
    <source>
        <strain evidence="2">REB-010B</strain>
    </source>
</reference>
<evidence type="ECO:0000313" key="2">
    <source>
        <dbReference type="EMBL" id="KAG0314427.1"/>
    </source>
</evidence>
<gene>
    <name evidence="2" type="ORF">BGZ99_008142</name>
</gene>
<proteinExistence type="predicted"/>
<organism evidence="2 3">
    <name type="scientific">Dissophora globulifera</name>
    <dbReference type="NCBI Taxonomy" id="979702"/>
    <lineage>
        <taxon>Eukaryota</taxon>
        <taxon>Fungi</taxon>
        <taxon>Fungi incertae sedis</taxon>
        <taxon>Mucoromycota</taxon>
        <taxon>Mortierellomycotina</taxon>
        <taxon>Mortierellomycetes</taxon>
        <taxon>Mortierellales</taxon>
        <taxon>Mortierellaceae</taxon>
        <taxon>Dissophora</taxon>
    </lineage>
</organism>
<accession>A0A9P6UQ49</accession>
<dbReference type="OrthoDB" id="2427234at2759"/>
<dbReference type="Proteomes" id="UP000738325">
    <property type="component" value="Unassembled WGS sequence"/>
</dbReference>
<protein>
    <submittedName>
        <fullName evidence="2">Uncharacterized protein</fullName>
    </submittedName>
</protein>
<evidence type="ECO:0000313" key="3">
    <source>
        <dbReference type="Proteomes" id="UP000738325"/>
    </source>
</evidence>
<keyword evidence="1" id="KW-0732">Signal</keyword>